<name>A0AAD9HW18_9PEZI</name>
<gene>
    <name evidence="2" type="ORF">LX32DRAFT_252703</name>
</gene>
<dbReference type="Proteomes" id="UP001232148">
    <property type="component" value="Unassembled WGS sequence"/>
</dbReference>
<evidence type="ECO:0000256" key="1">
    <source>
        <dbReference type="SAM" id="MobiDB-lite"/>
    </source>
</evidence>
<feature type="region of interest" description="Disordered" evidence="1">
    <location>
        <begin position="1"/>
        <end position="41"/>
    </location>
</feature>
<protein>
    <submittedName>
        <fullName evidence="2">Uncharacterized protein</fullName>
    </submittedName>
</protein>
<evidence type="ECO:0000313" key="3">
    <source>
        <dbReference type="Proteomes" id="UP001232148"/>
    </source>
</evidence>
<keyword evidence="3" id="KW-1185">Reference proteome</keyword>
<organism evidence="2 3">
    <name type="scientific">Colletotrichum zoysiae</name>
    <dbReference type="NCBI Taxonomy" id="1216348"/>
    <lineage>
        <taxon>Eukaryota</taxon>
        <taxon>Fungi</taxon>
        <taxon>Dikarya</taxon>
        <taxon>Ascomycota</taxon>
        <taxon>Pezizomycotina</taxon>
        <taxon>Sordariomycetes</taxon>
        <taxon>Hypocreomycetidae</taxon>
        <taxon>Glomerellales</taxon>
        <taxon>Glomerellaceae</taxon>
        <taxon>Colletotrichum</taxon>
        <taxon>Colletotrichum graminicola species complex</taxon>
    </lineage>
</organism>
<comment type="caution">
    <text evidence="2">The sequence shown here is derived from an EMBL/GenBank/DDBJ whole genome shotgun (WGS) entry which is preliminary data.</text>
</comment>
<reference evidence="2" key="1">
    <citation type="submission" date="2021-06" db="EMBL/GenBank/DDBJ databases">
        <title>Comparative genomics, transcriptomics and evolutionary studies reveal genomic signatures of adaptation to plant cell wall in hemibiotrophic fungi.</title>
        <authorList>
            <consortium name="DOE Joint Genome Institute"/>
            <person name="Baroncelli R."/>
            <person name="Diaz J.F."/>
            <person name="Benocci T."/>
            <person name="Peng M."/>
            <person name="Battaglia E."/>
            <person name="Haridas S."/>
            <person name="Andreopoulos W."/>
            <person name="Labutti K."/>
            <person name="Pangilinan J."/>
            <person name="Floch G.L."/>
            <person name="Makela M.R."/>
            <person name="Henrissat B."/>
            <person name="Grigoriev I.V."/>
            <person name="Crouch J.A."/>
            <person name="De Vries R.P."/>
            <person name="Sukno S.A."/>
            <person name="Thon M.R."/>
        </authorList>
    </citation>
    <scope>NUCLEOTIDE SEQUENCE</scope>
    <source>
        <strain evidence="2">MAFF235873</strain>
    </source>
</reference>
<proteinExistence type="predicted"/>
<dbReference type="EMBL" id="MU842810">
    <property type="protein sequence ID" value="KAK2035064.1"/>
    <property type="molecule type" value="Genomic_DNA"/>
</dbReference>
<sequence length="192" mass="20959">MRVPSVGLPISSMRANGIGRQGLGDGEGEKRRSGTSAGWWRRTGTHAHSSTAGYLVWGRSRRIGAVAEYCRSVGRSILTEAHPVLVGGFKDVTDQTCRRRGWMEAQPRPGTRPSGGRADLHLASSGCVWPELRADNMTRQRPVTGSQYLVSADRSEHTSSLIETSTQGHAGCLLHSRSVDQVRRFVGIHTNR</sequence>
<dbReference type="AlphaFoldDB" id="A0AAD9HW18"/>
<accession>A0AAD9HW18</accession>
<evidence type="ECO:0000313" key="2">
    <source>
        <dbReference type="EMBL" id="KAK2035064.1"/>
    </source>
</evidence>